<dbReference type="EMBL" id="BDQB01000299">
    <property type="protein sequence ID" value="GBH22439.1"/>
    <property type="molecule type" value="Genomic_RNA"/>
</dbReference>
<accession>A0A2V0RAS0</accession>
<dbReference type="Gene3D" id="3.30.70.270">
    <property type="match status" value="1"/>
</dbReference>
<comment type="caution">
    <text evidence="2">The sequence shown here is derived from an EMBL/GenBank/DDBJ whole genome shotgun (WGS) entry which is preliminary data.</text>
</comment>
<feature type="domain" description="RdRp catalytic" evidence="1">
    <location>
        <begin position="245"/>
        <end position="364"/>
    </location>
</feature>
<dbReference type="AlphaFoldDB" id="A0A2V0RAS0"/>
<reference evidence="2" key="1">
    <citation type="submission" date="2017-04" db="EMBL/GenBank/DDBJ databases">
        <title>Unveiling RNA virosphere associated with marine microorganisms.</title>
        <authorList>
            <person name="Urayama S."/>
            <person name="Takaki Y."/>
            <person name="Nishi S."/>
            <person name="Yoshida Y."/>
            <person name="Deguchi S."/>
            <person name="Takai K."/>
            <person name="Nunoura T."/>
        </authorList>
    </citation>
    <scope>NUCLEOTIDE SEQUENCE</scope>
</reference>
<proteinExistence type="predicted"/>
<dbReference type="SUPFAM" id="SSF56672">
    <property type="entry name" value="DNA/RNA polymerases"/>
    <property type="match status" value="1"/>
</dbReference>
<dbReference type="GO" id="GO:0006351">
    <property type="term" value="P:DNA-templated transcription"/>
    <property type="evidence" value="ECO:0007669"/>
    <property type="project" value="InterPro"/>
</dbReference>
<dbReference type="InterPro" id="IPR001205">
    <property type="entry name" value="RNA-dir_pol_C"/>
</dbReference>
<dbReference type="GO" id="GO:0039694">
    <property type="term" value="P:viral RNA genome replication"/>
    <property type="evidence" value="ECO:0007669"/>
    <property type="project" value="InterPro"/>
</dbReference>
<evidence type="ECO:0000313" key="2">
    <source>
        <dbReference type="EMBL" id="GBH22439.1"/>
    </source>
</evidence>
<dbReference type="GO" id="GO:0003723">
    <property type="term" value="F:RNA binding"/>
    <property type="evidence" value="ECO:0007669"/>
    <property type="project" value="InterPro"/>
</dbReference>
<evidence type="ECO:0000259" key="1">
    <source>
        <dbReference type="PROSITE" id="PS50507"/>
    </source>
</evidence>
<dbReference type="Pfam" id="PF00680">
    <property type="entry name" value="RdRP_1"/>
    <property type="match status" value="1"/>
</dbReference>
<sequence>MFSGLHLLDRLPTRLVKDEFTTHTDPFVLEALSYFSSPGDLSILENWSKSYYTLDAHMQSIYKYNKTLVSEPSTTEWSTVLTESFEYFRTLPKVTVMSAKTDFDNVRYRQSTSAGYGYTSNFPPYPSHKGVPHGPNHTRAKRISSSIVRRCLSEHNSGNFQQFLSTLAQDSTPDVAFTRTQLAELPSTKVRNVFGECFHYVILEGLIAQPLIDAFMQLDSFYYIGEDPLIGIPQLINNLSDDEKCSYVTLDWSTFDSSVQPYEIELAFDLIRSMITFPDLETRLVFDYVRTLFLSRKILAPDGQLFLRYGGIPSGSYFTHMVDSIINWIRIKYLFKRINVTPTFLKTHGDDSLIVIETMFHSLQPLVEEANLNHWPLKPEKIALVRDKSEIEFLGRSISNLVNYRDPIKCFRLMVYTEYPVEDPQISIARVKAIFTDSGLTLPYATEIYNFLKIKYEDRNLPLPAQFQQFRHTETHNDTLPVSI</sequence>
<protein>
    <submittedName>
        <fullName evidence="2">RdRp</fullName>
    </submittedName>
</protein>
<dbReference type="PROSITE" id="PS50507">
    <property type="entry name" value="RDRP_SSRNA_POS"/>
    <property type="match status" value="1"/>
</dbReference>
<dbReference type="InterPro" id="IPR007094">
    <property type="entry name" value="RNA-dir_pol_PSvirus"/>
</dbReference>
<dbReference type="GO" id="GO:0003968">
    <property type="term" value="F:RNA-directed RNA polymerase activity"/>
    <property type="evidence" value="ECO:0007669"/>
    <property type="project" value="InterPro"/>
</dbReference>
<name>A0A2V0RAS0_9ZZZZ</name>
<organism evidence="2">
    <name type="scientific">viral metagenome</name>
    <dbReference type="NCBI Taxonomy" id="1070528"/>
    <lineage>
        <taxon>unclassified sequences</taxon>
        <taxon>metagenomes</taxon>
        <taxon>organismal metagenomes</taxon>
    </lineage>
</organism>
<dbReference type="InterPro" id="IPR043128">
    <property type="entry name" value="Rev_trsase/Diguanyl_cyclase"/>
</dbReference>
<dbReference type="InterPro" id="IPR043502">
    <property type="entry name" value="DNA/RNA_pol_sf"/>
</dbReference>